<evidence type="ECO:0000256" key="8">
    <source>
        <dbReference type="ARBA" id="ARBA00022723"/>
    </source>
</evidence>
<dbReference type="NCBIfam" id="NF002086">
    <property type="entry name" value="PRK00915.1-3"/>
    <property type="match status" value="1"/>
</dbReference>
<name>A0ABP3UIR2_9CLOT</name>
<keyword evidence="6 11" id="KW-0028">Amino-acid biosynthesis</keyword>
<evidence type="ECO:0000256" key="2">
    <source>
        <dbReference type="ARBA" id="ARBA00009396"/>
    </source>
</evidence>
<evidence type="ECO:0000313" key="13">
    <source>
        <dbReference type="EMBL" id="GAA0732430.1"/>
    </source>
</evidence>
<dbReference type="InterPro" id="IPR002034">
    <property type="entry name" value="AIPM/Hcit_synth_CS"/>
</dbReference>
<dbReference type="Pfam" id="PF22617">
    <property type="entry name" value="HCS_D2"/>
    <property type="match status" value="1"/>
</dbReference>
<comment type="pathway">
    <text evidence="1 11">Amino-acid biosynthesis; L-leucine biosynthesis; L-leucine from 3-methyl-2-oxobutanoate: step 1/4.</text>
</comment>
<protein>
    <recommendedName>
        <fullName evidence="4 11">2-isopropylmalate synthase</fullName>
        <ecNumber evidence="3 11">2.3.3.13</ecNumber>
    </recommendedName>
    <alternativeName>
        <fullName evidence="11">Alpha-IPM synthase</fullName>
    </alternativeName>
    <alternativeName>
        <fullName evidence="11">Alpha-isopropylmalate synthase</fullName>
    </alternativeName>
</protein>
<dbReference type="Gene3D" id="1.10.238.260">
    <property type="match status" value="1"/>
</dbReference>
<evidence type="ECO:0000256" key="10">
    <source>
        <dbReference type="ARBA" id="ARBA00023304"/>
    </source>
</evidence>
<accession>A0ABP3UIR2</accession>
<dbReference type="InterPro" id="IPR054691">
    <property type="entry name" value="LeuA/HCS_post-cat"/>
</dbReference>
<keyword evidence="10 11" id="KW-0100">Branched-chain amino acid biosynthesis</keyword>
<dbReference type="NCBIfam" id="TIGR00973">
    <property type="entry name" value="leuA_bact"/>
    <property type="match status" value="1"/>
</dbReference>
<evidence type="ECO:0000256" key="1">
    <source>
        <dbReference type="ARBA" id="ARBA00004689"/>
    </source>
</evidence>
<dbReference type="PROSITE" id="PS00815">
    <property type="entry name" value="AIPM_HOMOCIT_SYNTH_1"/>
    <property type="match status" value="1"/>
</dbReference>
<comment type="cofactor">
    <cofactor evidence="11">
        <name>Mn(2+)</name>
        <dbReference type="ChEBI" id="CHEBI:29035"/>
    </cofactor>
</comment>
<dbReference type="Gene3D" id="3.30.160.740">
    <property type="match status" value="1"/>
</dbReference>
<dbReference type="Proteomes" id="UP001501510">
    <property type="component" value="Unassembled WGS sequence"/>
</dbReference>
<gene>
    <name evidence="11" type="primary">leuA</name>
    <name evidence="13" type="ORF">GCM10008906_02020</name>
</gene>
<dbReference type="EMBL" id="BAAACG010000001">
    <property type="protein sequence ID" value="GAA0732430.1"/>
    <property type="molecule type" value="Genomic_DNA"/>
</dbReference>
<dbReference type="InterPro" id="IPR005671">
    <property type="entry name" value="LeuA_bact_synth"/>
</dbReference>
<evidence type="ECO:0000256" key="6">
    <source>
        <dbReference type="ARBA" id="ARBA00022605"/>
    </source>
</evidence>
<feature type="region of interest" description="Regulatory domain" evidence="11">
    <location>
        <begin position="392"/>
        <end position="502"/>
    </location>
</feature>
<dbReference type="NCBIfam" id="NF002085">
    <property type="entry name" value="PRK00915.1-2"/>
    <property type="match status" value="1"/>
</dbReference>
<comment type="catalytic activity">
    <reaction evidence="11">
        <text>3-methyl-2-oxobutanoate + acetyl-CoA + H2O = (2S)-2-isopropylmalate + CoA + H(+)</text>
        <dbReference type="Rhea" id="RHEA:21524"/>
        <dbReference type="ChEBI" id="CHEBI:1178"/>
        <dbReference type="ChEBI" id="CHEBI:11851"/>
        <dbReference type="ChEBI" id="CHEBI:15377"/>
        <dbReference type="ChEBI" id="CHEBI:15378"/>
        <dbReference type="ChEBI" id="CHEBI:57287"/>
        <dbReference type="ChEBI" id="CHEBI:57288"/>
        <dbReference type="EC" id="2.3.3.13"/>
    </reaction>
</comment>
<dbReference type="EC" id="2.3.3.13" evidence="3 11"/>
<keyword evidence="14" id="KW-1185">Reference proteome</keyword>
<dbReference type="Pfam" id="PF08502">
    <property type="entry name" value="LeuA_dimer"/>
    <property type="match status" value="1"/>
</dbReference>
<dbReference type="SUPFAM" id="SSF51569">
    <property type="entry name" value="Aldolase"/>
    <property type="match status" value="1"/>
</dbReference>
<dbReference type="PANTHER" id="PTHR10277:SF9">
    <property type="entry name" value="2-ISOPROPYLMALATE SYNTHASE 1, CHLOROPLASTIC-RELATED"/>
    <property type="match status" value="1"/>
</dbReference>
<reference evidence="14" key="1">
    <citation type="journal article" date="2019" name="Int. J. Syst. Evol. Microbiol.">
        <title>The Global Catalogue of Microorganisms (GCM) 10K type strain sequencing project: providing services to taxonomists for standard genome sequencing and annotation.</title>
        <authorList>
            <consortium name="The Broad Institute Genomics Platform"/>
            <consortium name="The Broad Institute Genome Sequencing Center for Infectious Disease"/>
            <person name="Wu L."/>
            <person name="Ma J."/>
        </authorList>
    </citation>
    <scope>NUCLEOTIDE SEQUENCE [LARGE SCALE GENOMIC DNA]</scope>
    <source>
        <strain evidence="14">JCM 1407</strain>
    </source>
</reference>
<evidence type="ECO:0000256" key="9">
    <source>
        <dbReference type="ARBA" id="ARBA00023211"/>
    </source>
</evidence>
<dbReference type="InterPro" id="IPR000891">
    <property type="entry name" value="PYR_CT"/>
</dbReference>
<evidence type="ECO:0000256" key="4">
    <source>
        <dbReference type="ARBA" id="ARBA00018198"/>
    </source>
</evidence>
<feature type="binding site" evidence="11">
    <location>
        <position position="238"/>
    </location>
    <ligand>
        <name>Mn(2+)</name>
        <dbReference type="ChEBI" id="CHEBI:29035"/>
    </ligand>
</feature>
<dbReference type="SUPFAM" id="SSF110921">
    <property type="entry name" value="2-isopropylmalate synthase LeuA, allosteric (dimerisation) domain"/>
    <property type="match status" value="1"/>
</dbReference>
<keyword evidence="9 11" id="KW-0464">Manganese</keyword>
<proteinExistence type="inferred from homology"/>
<evidence type="ECO:0000259" key="12">
    <source>
        <dbReference type="PROSITE" id="PS50991"/>
    </source>
</evidence>
<keyword evidence="8 11" id="KW-0479">Metal-binding</keyword>
<comment type="function">
    <text evidence="11">Catalyzes the condensation of the acetyl group of acetyl-CoA with 3-methyl-2-oxobutanoate (2-ketoisovalerate) to form 3-carboxy-3-hydroxy-4-methylpentanoate (2-isopropylmalate).</text>
</comment>
<comment type="caution">
    <text evidence="13">The sequence shown here is derived from an EMBL/GenBank/DDBJ whole genome shotgun (WGS) entry which is preliminary data.</text>
</comment>
<dbReference type="RefSeq" id="WP_343757927.1">
    <property type="nucleotide sequence ID" value="NZ_BAAACG010000001.1"/>
</dbReference>
<keyword evidence="5 11" id="KW-0432">Leucine biosynthesis</keyword>
<dbReference type="InterPro" id="IPR013785">
    <property type="entry name" value="Aldolase_TIM"/>
</dbReference>
<dbReference type="InterPro" id="IPR036230">
    <property type="entry name" value="LeuA_allosteric_dom_sf"/>
</dbReference>
<dbReference type="CDD" id="cd07940">
    <property type="entry name" value="DRE_TIM_IPMS"/>
    <property type="match status" value="1"/>
</dbReference>
<dbReference type="PANTHER" id="PTHR10277">
    <property type="entry name" value="HOMOCITRATE SYNTHASE-RELATED"/>
    <property type="match status" value="1"/>
</dbReference>
<evidence type="ECO:0000256" key="5">
    <source>
        <dbReference type="ARBA" id="ARBA00022430"/>
    </source>
</evidence>
<evidence type="ECO:0000256" key="11">
    <source>
        <dbReference type="HAMAP-Rule" id="MF_01025"/>
    </source>
</evidence>
<keyword evidence="11" id="KW-0963">Cytoplasm</keyword>
<dbReference type="SMART" id="SM00917">
    <property type="entry name" value="LeuA_dimer"/>
    <property type="match status" value="1"/>
</dbReference>
<dbReference type="NCBIfam" id="NF002088">
    <property type="entry name" value="PRK00915.1-5"/>
    <property type="match status" value="1"/>
</dbReference>
<dbReference type="PROSITE" id="PS00816">
    <property type="entry name" value="AIPM_HOMOCIT_SYNTH_2"/>
    <property type="match status" value="1"/>
</dbReference>
<dbReference type="Pfam" id="PF00682">
    <property type="entry name" value="HMGL-like"/>
    <property type="match status" value="1"/>
</dbReference>
<feature type="binding site" evidence="11">
    <location>
        <position position="202"/>
    </location>
    <ligand>
        <name>Mn(2+)</name>
        <dbReference type="ChEBI" id="CHEBI:29035"/>
    </ligand>
</feature>
<keyword evidence="7 11" id="KW-0808">Transferase</keyword>
<evidence type="ECO:0000313" key="14">
    <source>
        <dbReference type="Proteomes" id="UP001501510"/>
    </source>
</evidence>
<dbReference type="InterPro" id="IPR050073">
    <property type="entry name" value="2-IPM_HCS-like"/>
</dbReference>
<dbReference type="PROSITE" id="PS50991">
    <property type="entry name" value="PYR_CT"/>
    <property type="match status" value="1"/>
</dbReference>
<dbReference type="HAMAP" id="MF_01025">
    <property type="entry name" value="LeuA_type1"/>
    <property type="match status" value="1"/>
</dbReference>
<organism evidence="13 14">
    <name type="scientific">Clostridium oceanicum</name>
    <dbReference type="NCBI Taxonomy" id="1543"/>
    <lineage>
        <taxon>Bacteria</taxon>
        <taxon>Bacillati</taxon>
        <taxon>Bacillota</taxon>
        <taxon>Clostridia</taxon>
        <taxon>Eubacteriales</taxon>
        <taxon>Clostridiaceae</taxon>
        <taxon>Clostridium</taxon>
    </lineage>
</organism>
<dbReference type="InterPro" id="IPR013709">
    <property type="entry name" value="2-isopropylmalate_synth_dimer"/>
</dbReference>
<comment type="subunit">
    <text evidence="11">Homodimer.</text>
</comment>
<feature type="binding site" evidence="11">
    <location>
        <position position="14"/>
    </location>
    <ligand>
        <name>Mn(2+)</name>
        <dbReference type="ChEBI" id="CHEBI:29035"/>
    </ligand>
</feature>
<comment type="similarity">
    <text evidence="2 11">Belongs to the alpha-IPM synthase/homocitrate synthase family. LeuA type 1 subfamily.</text>
</comment>
<feature type="binding site" evidence="11">
    <location>
        <position position="204"/>
    </location>
    <ligand>
        <name>Mn(2+)</name>
        <dbReference type="ChEBI" id="CHEBI:29035"/>
    </ligand>
</feature>
<feature type="domain" description="Pyruvate carboxyltransferase" evidence="12">
    <location>
        <begin position="5"/>
        <end position="267"/>
    </location>
</feature>
<dbReference type="Gene3D" id="3.20.20.70">
    <property type="entry name" value="Aldolase class I"/>
    <property type="match status" value="1"/>
</dbReference>
<evidence type="ECO:0000256" key="7">
    <source>
        <dbReference type="ARBA" id="ARBA00022679"/>
    </source>
</evidence>
<sequence length="502" mass="55856">MNKKIYIFDTTLRDGEQTPGVSLNINEKVEIAKQLEKLGVDVIEAGFPVASKGDFEAVKAISKNIKNTVVTGLARATKKDIDTAWEALKYARKPRIHTFIATSDIHMENKLKMKPKEVLKRACEMVKYAKSLCKNVEFSPEDASRTRKDFLYEVLEKVIDAGADVLNIPDTVGYTTPDEYGEFIKGIKENVKNIDKAIISVHCHNDLGMAVSNSLAAIKNGAEQIECSMNGLGERAGNAATEEIVMAIKTREDIYNSYTDVVTKEIMRTSRLVSDLTGIHIQNNKAIVGENAFAHESGIHQHGVLNCRETYEIMTPESVGLNKNSIVLGKHSGRHAFEKRLEEIGYNDLKEEKITEAFYKFKDLADRKKIVSDEDIEALVREEVFKVEETFKLEYYQVSSGSVVSTSTVKIRFKDEEINEAACGDGPVDATFKAIEKAIGINFNLKDYLLKSVGSGKDALGEVTVKIEKDQKIFSAKGISTDIVEASAKAFINSVNKMYCYI</sequence>
<evidence type="ECO:0000256" key="3">
    <source>
        <dbReference type="ARBA" id="ARBA00012973"/>
    </source>
</evidence>